<evidence type="ECO:0000256" key="4">
    <source>
        <dbReference type="ARBA" id="ARBA00038440"/>
    </source>
</evidence>
<dbReference type="InterPro" id="IPR002376">
    <property type="entry name" value="Formyl_transf_N"/>
</dbReference>
<dbReference type="PANTHER" id="PTHR43369:SF2">
    <property type="entry name" value="PHOSPHORIBOSYLGLYCINAMIDE FORMYLTRANSFERASE"/>
    <property type="match status" value="1"/>
</dbReference>
<dbReference type="HAMAP" id="MF_01930">
    <property type="entry name" value="PurN"/>
    <property type="match status" value="1"/>
</dbReference>
<sequence>MPDPTPPARAARPNLAVCISGSGTTLQNLIDRIADGRLDADIVAVVSSRGDVGGVDRARRAGLPVVIVERKPTESFSDRVFAAIRSGQPDLVVLAGWLHLLRVPPDFRARVLNIHPSLLPAFGGKGMYGRHVHEAALAYGAKISGCTVHFADDSYDTGPVIAQRAVPVYDDDTPESLAARVFEAECEAYPEAIRLIAGGGWRVEGRRVRFGHAADHSRGGRD</sequence>
<dbReference type="RefSeq" id="WP_088257162.1">
    <property type="nucleotide sequence ID" value="NZ_NIDE01000011.1"/>
</dbReference>
<evidence type="ECO:0000256" key="6">
    <source>
        <dbReference type="HAMAP-Rule" id="MF_01930"/>
    </source>
</evidence>
<name>A0A225DPT4_9BACT</name>
<dbReference type="InterPro" id="IPR036477">
    <property type="entry name" value="Formyl_transf_N_sf"/>
</dbReference>
<dbReference type="PANTHER" id="PTHR43369">
    <property type="entry name" value="PHOSPHORIBOSYLGLYCINAMIDE FORMYLTRANSFERASE"/>
    <property type="match status" value="1"/>
</dbReference>
<dbReference type="UniPathway" id="UPA00074">
    <property type="reaction ID" value="UER00126"/>
</dbReference>
<dbReference type="NCBIfam" id="TIGR00639">
    <property type="entry name" value="PurN"/>
    <property type="match status" value="1"/>
</dbReference>
<feature type="active site" description="Proton donor" evidence="6">
    <location>
        <position position="115"/>
    </location>
</feature>
<evidence type="ECO:0000256" key="3">
    <source>
        <dbReference type="ARBA" id="ARBA00022755"/>
    </source>
</evidence>
<comment type="caution">
    <text evidence="6">Lacks conserved residue(s) required for the propagation of feature annotation.</text>
</comment>
<dbReference type="Pfam" id="PF00551">
    <property type="entry name" value="Formyl_trans_N"/>
    <property type="match status" value="1"/>
</dbReference>
<comment type="similarity">
    <text evidence="4 6">Belongs to the GART family.</text>
</comment>
<dbReference type="EC" id="2.1.2.2" evidence="6"/>
<reference evidence="9" key="1">
    <citation type="submission" date="2017-06" db="EMBL/GenBank/DDBJ databases">
        <title>Genome analysis of Fimbriiglobus ruber SP5, the first member of the order Planctomycetales with confirmed chitinolytic capability.</title>
        <authorList>
            <person name="Ravin N.V."/>
            <person name="Rakitin A.L."/>
            <person name="Ivanova A.A."/>
            <person name="Beletsky A.V."/>
            <person name="Kulichevskaya I.S."/>
            <person name="Mardanov A.V."/>
            <person name="Dedysh S.N."/>
        </authorList>
    </citation>
    <scope>NUCLEOTIDE SEQUENCE [LARGE SCALE GENOMIC DNA]</scope>
    <source>
        <strain evidence="9">SP5</strain>
    </source>
</reference>
<dbReference type="Proteomes" id="UP000214646">
    <property type="component" value="Unassembled WGS sequence"/>
</dbReference>
<evidence type="ECO:0000259" key="7">
    <source>
        <dbReference type="Pfam" id="PF00551"/>
    </source>
</evidence>
<gene>
    <name evidence="6" type="primary">purN</name>
    <name evidence="8" type="ORF">FRUB_06301</name>
</gene>
<feature type="site" description="Raises pKa of active site His" evidence="6">
    <location>
        <position position="156"/>
    </location>
</feature>
<keyword evidence="9" id="KW-1185">Reference proteome</keyword>
<dbReference type="CDD" id="cd08645">
    <property type="entry name" value="FMT_core_GART"/>
    <property type="match status" value="1"/>
</dbReference>
<feature type="binding site" evidence="6">
    <location>
        <position position="113"/>
    </location>
    <ligand>
        <name>(6R)-10-formyltetrahydrofolate</name>
        <dbReference type="ChEBI" id="CHEBI:195366"/>
    </ligand>
</feature>
<feature type="binding site" evidence="6">
    <location>
        <position position="70"/>
    </location>
    <ligand>
        <name>(6R)-10-formyltetrahydrofolate</name>
        <dbReference type="ChEBI" id="CHEBI:195366"/>
    </ligand>
</feature>
<dbReference type="PROSITE" id="PS00373">
    <property type="entry name" value="GART"/>
    <property type="match status" value="1"/>
</dbReference>
<keyword evidence="2 6" id="KW-0808">Transferase</keyword>
<comment type="pathway">
    <text evidence="1 6">Purine metabolism; IMP biosynthesis via de novo pathway; N(2)-formyl-N(1)-(5-phospho-D-ribosyl)glycinamide from N(1)-(5-phospho-D-ribosyl)glycinamide (10-formyl THF route): step 1/1.</text>
</comment>
<evidence type="ECO:0000313" key="9">
    <source>
        <dbReference type="Proteomes" id="UP000214646"/>
    </source>
</evidence>
<protein>
    <recommendedName>
        <fullName evidence="6">Phosphoribosylglycinamide formyltransferase</fullName>
        <ecNumber evidence="6">2.1.2.2</ecNumber>
    </recommendedName>
    <alternativeName>
        <fullName evidence="6">5'-phosphoribosylglycinamide transformylase</fullName>
    </alternativeName>
    <alternativeName>
        <fullName evidence="6">GAR transformylase</fullName>
        <shortName evidence="6">GART</shortName>
    </alternativeName>
</protein>
<comment type="function">
    <text evidence="6">Catalyzes the transfer of a formyl group from 10-formyltetrahydrofolate to 5-phospho-ribosyl-glycinamide (GAR), producing 5-phospho-ribosyl-N-formylglycinamide (FGAR) and tetrahydrofolate.</text>
</comment>
<dbReference type="Gene3D" id="3.40.50.170">
    <property type="entry name" value="Formyl transferase, N-terminal domain"/>
    <property type="match status" value="1"/>
</dbReference>
<evidence type="ECO:0000256" key="2">
    <source>
        <dbReference type="ARBA" id="ARBA00022679"/>
    </source>
</evidence>
<evidence type="ECO:0000256" key="5">
    <source>
        <dbReference type="ARBA" id="ARBA00047664"/>
    </source>
</evidence>
<dbReference type="InterPro" id="IPR004607">
    <property type="entry name" value="GART"/>
</dbReference>
<evidence type="ECO:0000256" key="1">
    <source>
        <dbReference type="ARBA" id="ARBA00005054"/>
    </source>
</evidence>
<proteinExistence type="inferred from homology"/>
<dbReference type="InterPro" id="IPR001555">
    <property type="entry name" value="GART_AS"/>
</dbReference>
<comment type="caution">
    <text evidence="8">The sequence shown here is derived from an EMBL/GenBank/DDBJ whole genome shotgun (WGS) entry which is preliminary data.</text>
</comment>
<dbReference type="GO" id="GO:0005829">
    <property type="term" value="C:cytosol"/>
    <property type="evidence" value="ECO:0007669"/>
    <property type="project" value="TreeGrafter"/>
</dbReference>
<organism evidence="8 9">
    <name type="scientific">Fimbriiglobus ruber</name>
    <dbReference type="NCBI Taxonomy" id="1908690"/>
    <lineage>
        <taxon>Bacteria</taxon>
        <taxon>Pseudomonadati</taxon>
        <taxon>Planctomycetota</taxon>
        <taxon>Planctomycetia</taxon>
        <taxon>Gemmatales</taxon>
        <taxon>Gemmataceae</taxon>
        <taxon>Fimbriiglobus</taxon>
    </lineage>
</organism>
<comment type="catalytic activity">
    <reaction evidence="5 6">
        <text>N(1)-(5-phospho-beta-D-ribosyl)glycinamide + (6R)-10-formyltetrahydrofolate = N(2)-formyl-N(1)-(5-phospho-beta-D-ribosyl)glycinamide + (6S)-5,6,7,8-tetrahydrofolate + H(+)</text>
        <dbReference type="Rhea" id="RHEA:15053"/>
        <dbReference type="ChEBI" id="CHEBI:15378"/>
        <dbReference type="ChEBI" id="CHEBI:57453"/>
        <dbReference type="ChEBI" id="CHEBI:143788"/>
        <dbReference type="ChEBI" id="CHEBI:147286"/>
        <dbReference type="ChEBI" id="CHEBI:195366"/>
        <dbReference type="EC" id="2.1.2.2"/>
    </reaction>
</comment>
<dbReference type="GO" id="GO:0004644">
    <property type="term" value="F:phosphoribosylglycinamide formyltransferase activity"/>
    <property type="evidence" value="ECO:0007669"/>
    <property type="project" value="UniProtKB-UniRule"/>
</dbReference>
<dbReference type="OrthoDB" id="9806170at2"/>
<dbReference type="GO" id="GO:0006189">
    <property type="term" value="P:'de novo' IMP biosynthetic process"/>
    <property type="evidence" value="ECO:0007669"/>
    <property type="project" value="UniProtKB-UniRule"/>
</dbReference>
<accession>A0A225DPT4</accession>
<dbReference type="AlphaFoldDB" id="A0A225DPT4"/>
<keyword evidence="3 6" id="KW-0658">Purine biosynthesis</keyword>
<feature type="domain" description="Formyl transferase N-terminal" evidence="7">
    <location>
        <begin position="14"/>
        <end position="193"/>
    </location>
</feature>
<dbReference type="SUPFAM" id="SSF53328">
    <property type="entry name" value="Formyltransferase"/>
    <property type="match status" value="1"/>
</dbReference>
<dbReference type="EMBL" id="NIDE01000011">
    <property type="protein sequence ID" value="OWK39219.1"/>
    <property type="molecule type" value="Genomic_DNA"/>
</dbReference>
<evidence type="ECO:0000313" key="8">
    <source>
        <dbReference type="EMBL" id="OWK39219.1"/>
    </source>
</evidence>